<evidence type="ECO:0000313" key="2">
    <source>
        <dbReference type="EMBL" id="KAK1604356.1"/>
    </source>
</evidence>
<dbReference type="AlphaFoldDB" id="A0AAD8VGL7"/>
<evidence type="ECO:0000313" key="3">
    <source>
        <dbReference type="Proteomes" id="UP001231189"/>
    </source>
</evidence>
<gene>
    <name evidence="2" type="ORF">QYE76_028029</name>
</gene>
<comment type="caution">
    <text evidence="2">The sequence shown here is derived from an EMBL/GenBank/DDBJ whole genome shotgun (WGS) entry which is preliminary data.</text>
</comment>
<keyword evidence="3" id="KW-1185">Reference proteome</keyword>
<evidence type="ECO:0000256" key="1">
    <source>
        <dbReference type="SAM" id="MobiDB-lite"/>
    </source>
</evidence>
<feature type="region of interest" description="Disordered" evidence="1">
    <location>
        <begin position="17"/>
        <end position="42"/>
    </location>
</feature>
<organism evidence="2 3">
    <name type="scientific">Lolium multiflorum</name>
    <name type="common">Italian ryegrass</name>
    <name type="synonym">Lolium perenne subsp. multiflorum</name>
    <dbReference type="NCBI Taxonomy" id="4521"/>
    <lineage>
        <taxon>Eukaryota</taxon>
        <taxon>Viridiplantae</taxon>
        <taxon>Streptophyta</taxon>
        <taxon>Embryophyta</taxon>
        <taxon>Tracheophyta</taxon>
        <taxon>Spermatophyta</taxon>
        <taxon>Magnoliopsida</taxon>
        <taxon>Liliopsida</taxon>
        <taxon>Poales</taxon>
        <taxon>Poaceae</taxon>
        <taxon>BOP clade</taxon>
        <taxon>Pooideae</taxon>
        <taxon>Poodae</taxon>
        <taxon>Poeae</taxon>
        <taxon>Poeae Chloroplast Group 2 (Poeae type)</taxon>
        <taxon>Loliodinae</taxon>
        <taxon>Loliinae</taxon>
        <taxon>Lolium</taxon>
    </lineage>
</organism>
<dbReference type="EMBL" id="JAUUTY010000007">
    <property type="protein sequence ID" value="KAK1604356.1"/>
    <property type="molecule type" value="Genomic_DNA"/>
</dbReference>
<reference evidence="2" key="1">
    <citation type="submission" date="2023-07" db="EMBL/GenBank/DDBJ databases">
        <title>A chromosome-level genome assembly of Lolium multiflorum.</title>
        <authorList>
            <person name="Chen Y."/>
            <person name="Copetti D."/>
            <person name="Kolliker R."/>
            <person name="Studer B."/>
        </authorList>
    </citation>
    <scope>NUCLEOTIDE SEQUENCE</scope>
    <source>
        <strain evidence="2">02402/16</strain>
        <tissue evidence="2">Leaf</tissue>
    </source>
</reference>
<accession>A0AAD8VGL7</accession>
<name>A0AAD8VGL7_LOLMU</name>
<protein>
    <submittedName>
        <fullName evidence="2">Uncharacterized protein</fullName>
    </submittedName>
</protein>
<dbReference type="Proteomes" id="UP001231189">
    <property type="component" value="Unassembled WGS sequence"/>
</dbReference>
<proteinExistence type="predicted"/>
<sequence length="187" mass="20220">MHAVAIKCAAALRDARAARTPRGVPTLQAPPPSHPGHRQRAPHRLRALRGPRRGARALRRHAPELRDAVSYNSPISAPCLFSRWAHALDALRAMLAEARHGVSSFTLVSVLLACSHLPADADHRLGREAHTFALKNGFLDHGRERFPFNALLSISPRGRSTAARPRLAGGIELVVLDGGGLPPLRSN</sequence>